<name>A0A249L5E2_9ACTN</name>
<reference evidence="1 2" key="1">
    <citation type="submission" date="2016-07" db="EMBL/GenBank/DDBJ databases">
        <title>High microdiversification within the ubiquitous acI lineage of Actinobacteria.</title>
        <authorList>
            <person name="Neuenschwander S.M."/>
            <person name="Salcher M."/>
            <person name="Ghai R."/>
            <person name="Pernthaler J."/>
        </authorList>
    </citation>
    <scope>NUCLEOTIDE SEQUENCE [LARGE SCALE GENOMIC DNA]</scope>
    <source>
        <strain evidence="1">MMS-IIB-91</strain>
    </source>
</reference>
<accession>A0A249L5E2</accession>
<organism evidence="1 2">
    <name type="scientific">Candidatus Nanopelagicus abundans</name>
    <dbReference type="NCBI Taxonomy" id="1884916"/>
    <lineage>
        <taxon>Bacteria</taxon>
        <taxon>Bacillati</taxon>
        <taxon>Actinomycetota</taxon>
        <taxon>Actinomycetes</taxon>
        <taxon>Candidatus Nanopelagicales</taxon>
        <taxon>Candidatus Nanopelagicaceae</taxon>
        <taxon>Candidatus Nanopelagicus</taxon>
    </lineage>
</organism>
<dbReference type="KEGG" id="nab:B1sIIB91_04470"/>
<gene>
    <name evidence="1" type="ORF">B1sIIB91_04470</name>
</gene>
<evidence type="ECO:0000313" key="1">
    <source>
        <dbReference type="EMBL" id="ASY24149.1"/>
    </source>
</evidence>
<dbReference type="AlphaFoldDB" id="A0A249L5E2"/>
<proteinExistence type="predicted"/>
<dbReference type="EMBL" id="CP016779">
    <property type="protein sequence ID" value="ASY24149.1"/>
    <property type="molecule type" value="Genomic_DNA"/>
</dbReference>
<dbReference type="Proteomes" id="UP000217210">
    <property type="component" value="Chromosome"/>
</dbReference>
<evidence type="ECO:0000313" key="2">
    <source>
        <dbReference type="Proteomes" id="UP000217210"/>
    </source>
</evidence>
<sequence length="178" mass="20513">MKKSAVDTEPIITELVTVIFQIESQLKIIQEAFNQNQVSGEKLRDKIKKIRSEGKDVPSKLDDNMNTVLCLREWHWNYIERFERFNYETKSIYLDFDKIENNPGFLGKSKRKKILEDAGNAVLLGRTYIETLGDVFDGNYLALIPGEEIRNEALKLMSTRLGAASKARGDDKLPWSRK</sequence>
<dbReference type="RefSeq" id="WP_095688409.1">
    <property type="nucleotide sequence ID" value="NZ_CP016779.1"/>
</dbReference>
<keyword evidence="2" id="KW-1185">Reference proteome</keyword>
<protein>
    <submittedName>
        <fullName evidence="1">Uncharacterized protein</fullName>
    </submittedName>
</protein>